<dbReference type="GO" id="GO:0015031">
    <property type="term" value="P:protein transport"/>
    <property type="evidence" value="ECO:0007669"/>
    <property type="project" value="UniProtKB-UniRule"/>
</dbReference>
<dbReference type="SUPFAM" id="SSF54534">
    <property type="entry name" value="FKBP-like"/>
    <property type="match status" value="1"/>
</dbReference>
<evidence type="ECO:0000256" key="6">
    <source>
        <dbReference type="ARBA" id="ARBA00023110"/>
    </source>
</evidence>
<dbReference type="PIRSF" id="PIRSF003095">
    <property type="entry name" value="Trigger_factor"/>
    <property type="match status" value="1"/>
</dbReference>
<dbReference type="RefSeq" id="WP_010077479.1">
    <property type="nucleotide sequence ID" value="NC_014393.1"/>
</dbReference>
<proteinExistence type="inferred from homology"/>
<dbReference type="InterPro" id="IPR027304">
    <property type="entry name" value="Trigger_fact/SurA_dom_sf"/>
</dbReference>
<dbReference type="AlphaFoldDB" id="D9SWV2"/>
<dbReference type="OrthoDB" id="9767721at2"/>
<dbReference type="InterPro" id="IPR008880">
    <property type="entry name" value="Trigger_fac_C"/>
</dbReference>
<dbReference type="EMBL" id="CP002160">
    <property type="protein sequence ID" value="ADL51313.1"/>
    <property type="molecule type" value="Genomic_DNA"/>
</dbReference>
<dbReference type="PROSITE" id="PS50059">
    <property type="entry name" value="FKBP_PPIASE"/>
    <property type="match status" value="1"/>
</dbReference>
<protein>
    <recommendedName>
        <fullName evidence="4 12">Trigger factor</fullName>
        <shortName evidence="12">TF</shortName>
        <ecNumber evidence="3 12">5.2.1.8</ecNumber>
    </recommendedName>
    <alternativeName>
        <fullName evidence="11 12">PPIase</fullName>
    </alternativeName>
</protein>
<comment type="similarity">
    <text evidence="2 12 14">Belongs to the FKBP-type PPIase family. Tig subfamily.</text>
</comment>
<reference evidence="17 18" key="1">
    <citation type="submission" date="2010-08" db="EMBL/GenBank/DDBJ databases">
        <title>Complete sequence of Clostridium cellulovorans 743B.</title>
        <authorList>
            <consortium name="US DOE Joint Genome Institute"/>
            <person name="Lucas S."/>
            <person name="Copeland A."/>
            <person name="Lapidus A."/>
            <person name="Cheng J.-F."/>
            <person name="Bruce D."/>
            <person name="Goodwin L."/>
            <person name="Pitluck S."/>
            <person name="Chertkov O."/>
            <person name="Detter J.C."/>
            <person name="Han C."/>
            <person name="Tapia R."/>
            <person name="Land M."/>
            <person name="Hauser L."/>
            <person name="Chang Y.-J."/>
            <person name="Jeffries C."/>
            <person name="Kyrpides N."/>
            <person name="Ivanova N."/>
            <person name="Mikhailova N."/>
            <person name="Hemme C.L."/>
            <person name="Woyke T."/>
        </authorList>
    </citation>
    <scope>NUCLEOTIDE SEQUENCE [LARGE SCALE GENOMIC DNA]</scope>
    <source>
        <strain evidence="18">ATCC 35296 / DSM 3052 / OCM 3 / 743B</strain>
    </source>
</reference>
<dbReference type="Gene3D" id="1.10.3120.10">
    <property type="entry name" value="Trigger factor, C-terminal domain"/>
    <property type="match status" value="1"/>
</dbReference>
<dbReference type="GO" id="GO:0005737">
    <property type="term" value="C:cytoplasm"/>
    <property type="evidence" value="ECO:0007669"/>
    <property type="project" value="UniProtKB-SubCell"/>
</dbReference>
<evidence type="ECO:0000256" key="7">
    <source>
        <dbReference type="ARBA" id="ARBA00023186"/>
    </source>
</evidence>
<keyword evidence="5 12" id="KW-0132">Cell division</keyword>
<evidence type="ECO:0000256" key="8">
    <source>
        <dbReference type="ARBA" id="ARBA00023235"/>
    </source>
</evidence>
<dbReference type="HAMAP" id="MF_00303">
    <property type="entry name" value="Trigger_factor_Tig"/>
    <property type="match status" value="1"/>
</dbReference>
<evidence type="ECO:0000256" key="15">
    <source>
        <dbReference type="SAM" id="Coils"/>
    </source>
</evidence>
<dbReference type="Gene3D" id="3.10.50.40">
    <property type="match status" value="1"/>
</dbReference>
<dbReference type="InterPro" id="IPR008881">
    <property type="entry name" value="Trigger_fac_ribosome-bd_bac"/>
</dbReference>
<dbReference type="STRING" id="573061.Clocel_1565"/>
<dbReference type="Pfam" id="PF05698">
    <property type="entry name" value="Trigger_C"/>
    <property type="match status" value="1"/>
</dbReference>
<dbReference type="GO" id="GO:0051301">
    <property type="term" value="P:cell division"/>
    <property type="evidence" value="ECO:0007669"/>
    <property type="project" value="UniProtKB-KW"/>
</dbReference>
<evidence type="ECO:0000313" key="18">
    <source>
        <dbReference type="Proteomes" id="UP000002730"/>
    </source>
</evidence>
<evidence type="ECO:0000256" key="11">
    <source>
        <dbReference type="ARBA" id="ARBA00029986"/>
    </source>
</evidence>
<evidence type="ECO:0000259" key="16">
    <source>
        <dbReference type="PROSITE" id="PS50059"/>
    </source>
</evidence>
<keyword evidence="7 12" id="KW-0143">Chaperone</keyword>
<dbReference type="InterPro" id="IPR037041">
    <property type="entry name" value="Trigger_fac_C_sf"/>
</dbReference>
<evidence type="ECO:0000256" key="12">
    <source>
        <dbReference type="HAMAP-Rule" id="MF_00303"/>
    </source>
</evidence>
<dbReference type="GO" id="GO:0051083">
    <property type="term" value="P:'de novo' cotranslational protein folding"/>
    <property type="evidence" value="ECO:0007669"/>
    <property type="project" value="TreeGrafter"/>
</dbReference>
<dbReference type="HOGENOM" id="CLU_033058_3_2_9"/>
<dbReference type="PANTHER" id="PTHR30560:SF3">
    <property type="entry name" value="TRIGGER FACTOR-LIKE PROTEIN TIG, CHLOROPLASTIC"/>
    <property type="match status" value="1"/>
</dbReference>
<dbReference type="eggNOG" id="COG0544">
    <property type="taxonomic scope" value="Bacteria"/>
</dbReference>
<dbReference type="InterPro" id="IPR036611">
    <property type="entry name" value="Trigger_fac_ribosome-bd_sf"/>
</dbReference>
<dbReference type="NCBIfam" id="TIGR00115">
    <property type="entry name" value="tig"/>
    <property type="match status" value="1"/>
</dbReference>
<dbReference type="GO" id="GO:0044183">
    <property type="term" value="F:protein folding chaperone"/>
    <property type="evidence" value="ECO:0007669"/>
    <property type="project" value="TreeGrafter"/>
</dbReference>
<evidence type="ECO:0000256" key="2">
    <source>
        <dbReference type="ARBA" id="ARBA00005464"/>
    </source>
</evidence>
<dbReference type="Gene3D" id="3.30.70.1050">
    <property type="entry name" value="Trigger factor ribosome-binding domain"/>
    <property type="match status" value="1"/>
</dbReference>
<dbReference type="Pfam" id="PF00254">
    <property type="entry name" value="FKBP_C"/>
    <property type="match status" value="1"/>
</dbReference>
<feature type="domain" description="PPIase FKBP-type" evidence="16">
    <location>
        <begin position="163"/>
        <end position="248"/>
    </location>
</feature>
<dbReference type="InterPro" id="IPR005215">
    <property type="entry name" value="Trig_fac"/>
</dbReference>
<dbReference type="PANTHER" id="PTHR30560">
    <property type="entry name" value="TRIGGER FACTOR CHAPERONE AND PEPTIDYL-PROLYL CIS/TRANS ISOMERASE"/>
    <property type="match status" value="1"/>
</dbReference>
<evidence type="ECO:0000256" key="3">
    <source>
        <dbReference type="ARBA" id="ARBA00013194"/>
    </source>
</evidence>
<sequence>MNATVEKIEKNTAKITVTVEAEKFTDALKKVYQKNVKQFNIPGFRKGKAPLHLIKKMYGDQIFYPEAEEMVINTTLPGILVENNVRAVDRPEVSIEQSEEGKEFTYTATVTTMPEVELGDYKGVTVEKVEKVATEEDIEAELKTMQEKNARVSSKAEGTIENGNIAVIDFEGFIAGAPFQGGKGENYELTIGSHSFIDTFEDQLIGLNKGDAKDVVVTFPENYGNEELNGKEATFKVTVNDIKVKELPALDDEFAKEVSEFETLEDLKADIKKKMDEYNEHMAKHEFQEKAVDAAVANTTIEIPQVMVDNEINNMMRDLENRLKAQGLDLDTYFKFTNSNEANVRDYMKETAEKRVKTELVMAQIAKVEDVQVSDEEVEAKAREMAAQWGTPDVEETVKMILGMQKEYITYDLVNQKVINIIVENAKVAE</sequence>
<dbReference type="EC" id="5.2.1.8" evidence="3 12"/>
<evidence type="ECO:0000256" key="4">
    <source>
        <dbReference type="ARBA" id="ARBA00016902"/>
    </source>
</evidence>
<dbReference type="FunFam" id="3.10.50.40:FF:000001">
    <property type="entry name" value="Trigger factor"/>
    <property type="match status" value="1"/>
</dbReference>
<dbReference type="SUPFAM" id="SSF102735">
    <property type="entry name" value="Trigger factor ribosome-binding domain"/>
    <property type="match status" value="1"/>
</dbReference>
<keyword evidence="9 12" id="KW-0131">Cell cycle</keyword>
<dbReference type="InterPro" id="IPR001179">
    <property type="entry name" value="PPIase_FKBP_dom"/>
</dbReference>
<dbReference type="Pfam" id="PF05697">
    <property type="entry name" value="Trigger_N"/>
    <property type="match status" value="1"/>
</dbReference>
<dbReference type="GO" id="GO:0003755">
    <property type="term" value="F:peptidyl-prolyl cis-trans isomerase activity"/>
    <property type="evidence" value="ECO:0007669"/>
    <property type="project" value="UniProtKB-UniRule"/>
</dbReference>
<evidence type="ECO:0000256" key="14">
    <source>
        <dbReference type="RuleBase" id="RU003914"/>
    </source>
</evidence>
<evidence type="ECO:0000256" key="9">
    <source>
        <dbReference type="ARBA" id="ARBA00023306"/>
    </source>
</evidence>
<keyword evidence="18" id="KW-1185">Reference proteome</keyword>
<dbReference type="SUPFAM" id="SSF109998">
    <property type="entry name" value="Triger factor/SurA peptide-binding domain-like"/>
    <property type="match status" value="1"/>
</dbReference>
<dbReference type="Proteomes" id="UP000002730">
    <property type="component" value="Chromosome"/>
</dbReference>
<evidence type="ECO:0000256" key="5">
    <source>
        <dbReference type="ARBA" id="ARBA00022618"/>
    </source>
</evidence>
<evidence type="ECO:0000256" key="1">
    <source>
        <dbReference type="ARBA" id="ARBA00000971"/>
    </source>
</evidence>
<comment type="function">
    <text evidence="10 12">Involved in protein export. Acts as a chaperone by maintaining the newly synthesized protein in an open conformation. Functions as a peptidyl-prolyl cis-trans isomerase.</text>
</comment>
<comment type="catalytic activity">
    <reaction evidence="1 12 13">
        <text>[protein]-peptidylproline (omega=180) = [protein]-peptidylproline (omega=0)</text>
        <dbReference type="Rhea" id="RHEA:16237"/>
        <dbReference type="Rhea" id="RHEA-COMP:10747"/>
        <dbReference type="Rhea" id="RHEA-COMP:10748"/>
        <dbReference type="ChEBI" id="CHEBI:83833"/>
        <dbReference type="ChEBI" id="CHEBI:83834"/>
        <dbReference type="EC" id="5.2.1.8"/>
    </reaction>
</comment>
<comment type="subcellular location">
    <subcellularLocation>
        <location evidence="12">Cytoplasm</location>
    </subcellularLocation>
    <text evidence="12">About half TF is bound to the ribosome near the polypeptide exit tunnel while the other half is free in the cytoplasm.</text>
</comment>
<dbReference type="GO" id="GO:0043022">
    <property type="term" value="F:ribosome binding"/>
    <property type="evidence" value="ECO:0007669"/>
    <property type="project" value="TreeGrafter"/>
</dbReference>
<dbReference type="InterPro" id="IPR046357">
    <property type="entry name" value="PPIase_dom_sf"/>
</dbReference>
<evidence type="ECO:0000256" key="13">
    <source>
        <dbReference type="PROSITE-ProRule" id="PRU00277"/>
    </source>
</evidence>
<accession>D9SWV2</accession>
<evidence type="ECO:0000256" key="10">
    <source>
        <dbReference type="ARBA" id="ARBA00024849"/>
    </source>
</evidence>
<evidence type="ECO:0000313" key="17">
    <source>
        <dbReference type="EMBL" id="ADL51313.1"/>
    </source>
</evidence>
<organism evidence="17 18">
    <name type="scientific">Clostridium cellulovorans (strain ATCC 35296 / DSM 3052 / OCM 3 / 743B)</name>
    <dbReference type="NCBI Taxonomy" id="573061"/>
    <lineage>
        <taxon>Bacteria</taxon>
        <taxon>Bacillati</taxon>
        <taxon>Bacillota</taxon>
        <taxon>Clostridia</taxon>
        <taxon>Eubacteriales</taxon>
        <taxon>Clostridiaceae</taxon>
        <taxon>Clostridium</taxon>
    </lineage>
</organism>
<keyword evidence="15" id="KW-0175">Coiled coil</keyword>
<dbReference type="GO" id="GO:0043335">
    <property type="term" value="P:protein unfolding"/>
    <property type="evidence" value="ECO:0007669"/>
    <property type="project" value="TreeGrafter"/>
</dbReference>
<keyword evidence="12" id="KW-0963">Cytoplasm</keyword>
<dbReference type="KEGG" id="ccb:Clocel_1565"/>
<keyword evidence="8 12" id="KW-0413">Isomerase</keyword>
<keyword evidence="6 12" id="KW-0697">Rotamase</keyword>
<comment type="domain">
    <text evidence="12">Consists of 3 domains; the N-terminus binds the ribosome, the middle domain has PPIase activity, while the C-terminus has intrinsic chaperone activity on its own.</text>
</comment>
<feature type="coiled-coil region" evidence="15">
    <location>
        <begin position="261"/>
        <end position="288"/>
    </location>
</feature>
<gene>
    <name evidence="12" type="primary">tig</name>
    <name evidence="17" type="ordered locus">Clocel_1565</name>
</gene>
<name>D9SWV2_CLOC7</name>